<keyword evidence="3" id="KW-0032">Aminotransferase</keyword>
<dbReference type="Gene3D" id="3.90.1150.10">
    <property type="entry name" value="Aspartate Aminotransferase, domain 1"/>
    <property type="match status" value="2"/>
</dbReference>
<accession>D4B0V2</accession>
<dbReference type="GO" id="GO:0030170">
    <property type="term" value="F:pyridoxal phosphate binding"/>
    <property type="evidence" value="ECO:0007669"/>
    <property type="project" value="InterPro"/>
</dbReference>
<keyword evidence="4" id="KW-1185">Reference proteome</keyword>
<dbReference type="PANTHER" id="PTHR42858:SF1">
    <property type="entry name" value="LD15494P"/>
    <property type="match status" value="1"/>
</dbReference>
<dbReference type="GeneID" id="9523295"/>
<feature type="region of interest" description="Disordered" evidence="1">
    <location>
        <begin position="299"/>
        <end position="320"/>
    </location>
</feature>
<dbReference type="AlphaFoldDB" id="D4B0V2"/>
<dbReference type="InterPro" id="IPR015421">
    <property type="entry name" value="PyrdxlP-dep_Trfase_major"/>
</dbReference>
<dbReference type="EMBL" id="ABSU01000025">
    <property type="protein sequence ID" value="EFE30887.1"/>
    <property type="molecule type" value="Genomic_DNA"/>
</dbReference>
<dbReference type="InterPro" id="IPR004839">
    <property type="entry name" value="Aminotransferase_I/II_large"/>
</dbReference>
<gene>
    <name evidence="3" type="ORF">ARB_02078</name>
</gene>
<dbReference type="RefSeq" id="XP_003011527.1">
    <property type="nucleotide sequence ID" value="XM_003011481.1"/>
</dbReference>
<dbReference type="CDD" id="cd00609">
    <property type="entry name" value="AAT_like"/>
    <property type="match status" value="1"/>
</dbReference>
<dbReference type="InterPro" id="IPR015424">
    <property type="entry name" value="PyrdxlP-dep_Trfase"/>
</dbReference>
<organism evidence="3 4">
    <name type="scientific">Arthroderma benhamiae (strain ATCC MYA-4681 / CBS 112371)</name>
    <name type="common">Trichophyton mentagrophytes</name>
    <dbReference type="NCBI Taxonomy" id="663331"/>
    <lineage>
        <taxon>Eukaryota</taxon>
        <taxon>Fungi</taxon>
        <taxon>Dikarya</taxon>
        <taxon>Ascomycota</taxon>
        <taxon>Pezizomycotina</taxon>
        <taxon>Eurotiomycetes</taxon>
        <taxon>Eurotiomycetidae</taxon>
        <taxon>Onygenales</taxon>
        <taxon>Arthrodermataceae</taxon>
        <taxon>Trichophyton</taxon>
    </lineage>
</organism>
<dbReference type="OMA" id="MIALDSM"/>
<dbReference type="SUPFAM" id="SSF53383">
    <property type="entry name" value="PLP-dependent transferases"/>
    <property type="match status" value="1"/>
</dbReference>
<name>D4B0V2_ARTBC</name>
<sequence length="485" mass="53643">MTVRFTQRPINLSRGWPHPSLHPTAVLSEASKAVLNSPALSEPALGYGPDEGDPSLRAEIARWLTAFYQPQEAVDAGRIAISGGASQNLACVLQVFSDPVYTRNVWLVSPTYYLACGMFDDAGFGDKLRAVREDAEGIDVGFLERELKKSEERAVADGNLEPKLKPPRPWRKIYKHIIYAVPTFANPSSRIMSVRRRTQLVRLARQYDALVVTDDVYDFLQWHIDPSCTQPQLTTAVAPRLVDIDRFLDGGPRDEFGHSNFSALDVELGGLKGRRSLYMALDRRKLNFHYLDINSSLPTTSDKTNRGENHRGSTRSGGAPSQLTSTFICQLLSSGFIQSYIPEVLCPAYSKRYHILRAAIEKHLHPLGITFTKPLAPSPPSGSSDKIMPSEISGGYFFWLRLPPGISANRVTRIAAEELNLRIAAGEGSKVTGEGAKPDYDYADADGPLDDFVRICLAYVDEDMLEEGVQRLAQAVEKAKQDTGC</sequence>
<comment type="caution">
    <text evidence="3">The sequence shown here is derived from an EMBL/GenBank/DDBJ whole genome shotgun (WGS) entry which is preliminary data.</text>
</comment>
<dbReference type="PANTHER" id="PTHR42858">
    <property type="entry name" value="AMINOTRANSFERASE"/>
    <property type="match status" value="1"/>
</dbReference>
<evidence type="ECO:0000313" key="4">
    <source>
        <dbReference type="Proteomes" id="UP000008866"/>
    </source>
</evidence>
<proteinExistence type="predicted"/>
<evidence type="ECO:0000313" key="3">
    <source>
        <dbReference type="EMBL" id="EFE30887.1"/>
    </source>
</evidence>
<dbReference type="InterPro" id="IPR015422">
    <property type="entry name" value="PyrdxlP-dep_Trfase_small"/>
</dbReference>
<keyword evidence="3" id="KW-0808">Transferase</keyword>
<reference evidence="4" key="1">
    <citation type="journal article" date="2011" name="Genome Biol.">
        <title>Comparative and functional genomics provide insights into the pathogenicity of dermatophytic fungi.</title>
        <authorList>
            <person name="Burmester A."/>
            <person name="Shelest E."/>
            <person name="Gloeckner G."/>
            <person name="Heddergott C."/>
            <person name="Schindler S."/>
            <person name="Staib P."/>
            <person name="Heidel A."/>
            <person name="Felder M."/>
            <person name="Petzold A."/>
            <person name="Szafranski K."/>
            <person name="Feuermann M."/>
            <person name="Pedruzzi I."/>
            <person name="Priebe S."/>
            <person name="Groth M."/>
            <person name="Winkler R."/>
            <person name="Li W."/>
            <person name="Kniemeyer O."/>
            <person name="Schroeckh V."/>
            <person name="Hertweck C."/>
            <person name="Hube B."/>
            <person name="White T.C."/>
            <person name="Platzer M."/>
            <person name="Guthke R."/>
            <person name="Heitman J."/>
            <person name="Woestemeyer J."/>
            <person name="Zipfel P.F."/>
            <person name="Monod M."/>
            <person name="Brakhage A.A."/>
        </authorList>
    </citation>
    <scope>NUCLEOTIDE SEQUENCE [LARGE SCALE GENOMIC DNA]</scope>
    <source>
        <strain evidence="4">ATCC MYA-4681 / CBS 112371</strain>
    </source>
</reference>
<dbReference type="Gene3D" id="3.40.640.10">
    <property type="entry name" value="Type I PLP-dependent aspartate aminotransferase-like (Major domain)"/>
    <property type="match status" value="1"/>
</dbReference>
<dbReference type="HOGENOM" id="CLU_017584_0_6_1"/>
<dbReference type="eggNOG" id="KOG0634">
    <property type="taxonomic scope" value="Eukaryota"/>
</dbReference>
<dbReference type="STRING" id="663331.D4B0V2"/>
<dbReference type="GO" id="GO:0047536">
    <property type="term" value="F:2-aminoadipate transaminase activity"/>
    <property type="evidence" value="ECO:0007669"/>
    <property type="project" value="TreeGrafter"/>
</dbReference>
<dbReference type="KEGG" id="abe:ARB_02078"/>
<feature type="domain" description="Aminotransferase class I/classII large" evidence="2">
    <location>
        <begin position="36"/>
        <end position="218"/>
    </location>
</feature>
<dbReference type="Pfam" id="PF00155">
    <property type="entry name" value="Aminotran_1_2"/>
    <property type="match status" value="1"/>
</dbReference>
<dbReference type="Proteomes" id="UP000008866">
    <property type="component" value="Unassembled WGS sequence"/>
</dbReference>
<evidence type="ECO:0000259" key="2">
    <source>
        <dbReference type="Pfam" id="PF00155"/>
    </source>
</evidence>
<protein>
    <submittedName>
        <fullName evidence="3">Aminotransferase, putative</fullName>
    </submittedName>
</protein>
<evidence type="ECO:0000256" key="1">
    <source>
        <dbReference type="SAM" id="MobiDB-lite"/>
    </source>
</evidence>